<organism evidence="2 3">
    <name type="scientific">Mytilus coruscus</name>
    <name type="common">Sea mussel</name>
    <dbReference type="NCBI Taxonomy" id="42192"/>
    <lineage>
        <taxon>Eukaryota</taxon>
        <taxon>Metazoa</taxon>
        <taxon>Spiralia</taxon>
        <taxon>Lophotrochozoa</taxon>
        <taxon>Mollusca</taxon>
        <taxon>Bivalvia</taxon>
        <taxon>Autobranchia</taxon>
        <taxon>Pteriomorphia</taxon>
        <taxon>Mytilida</taxon>
        <taxon>Mytiloidea</taxon>
        <taxon>Mytilidae</taxon>
        <taxon>Mytilinae</taxon>
        <taxon>Mytilus</taxon>
    </lineage>
</organism>
<keyword evidence="3" id="KW-1185">Reference proteome</keyword>
<evidence type="ECO:0000313" key="3">
    <source>
        <dbReference type="Proteomes" id="UP000507470"/>
    </source>
</evidence>
<dbReference type="AlphaFoldDB" id="A0A6J8ERI6"/>
<dbReference type="Proteomes" id="UP000507470">
    <property type="component" value="Unassembled WGS sequence"/>
</dbReference>
<accession>A0A6J8ERI6</accession>
<feature type="coiled-coil region" evidence="1">
    <location>
        <begin position="210"/>
        <end position="260"/>
    </location>
</feature>
<feature type="coiled-coil region" evidence="1">
    <location>
        <begin position="148"/>
        <end position="175"/>
    </location>
</feature>
<evidence type="ECO:0000256" key="1">
    <source>
        <dbReference type="SAM" id="Coils"/>
    </source>
</evidence>
<protein>
    <submittedName>
        <fullName evidence="2">Uncharacterized protein</fullName>
    </submittedName>
</protein>
<proteinExistence type="predicted"/>
<gene>
    <name evidence="2" type="ORF">MCOR_55120</name>
</gene>
<dbReference type="OrthoDB" id="6157326at2759"/>
<sequence length="275" mass="32321">MLSKIQRDSLLLFKCIIDLGTDVLRDFTDDSIAFFLKEKSTICFHQLNKEKICCCECPPAGCTIPKTGKMDDKIFNKFYALNNKIPSPKGHLIKNGKHIIQKRICQYIENTISINDIDLCEINVLLERFSKADVSGINEEYSERESLLEEVIGLMEEEERKKDADKEKTASLEKASLDIRKRALETLTPTKDCDAEEAIRPKKSKSSNNILSYLQEKKEVEMEIRKEEMEMKKQQLQFEREKFELEKNERRQRMDIERQEKMMIFEMFRKLADKN</sequence>
<keyword evidence="1" id="KW-0175">Coiled coil</keyword>
<name>A0A6J8ERI6_MYTCO</name>
<dbReference type="EMBL" id="CACVKT020009708">
    <property type="protein sequence ID" value="CAC5423120.1"/>
    <property type="molecule type" value="Genomic_DNA"/>
</dbReference>
<reference evidence="2 3" key="1">
    <citation type="submission" date="2020-06" db="EMBL/GenBank/DDBJ databases">
        <authorList>
            <person name="Li R."/>
            <person name="Bekaert M."/>
        </authorList>
    </citation>
    <scope>NUCLEOTIDE SEQUENCE [LARGE SCALE GENOMIC DNA]</scope>
    <source>
        <strain evidence="3">wild</strain>
    </source>
</reference>
<evidence type="ECO:0000313" key="2">
    <source>
        <dbReference type="EMBL" id="CAC5423120.1"/>
    </source>
</evidence>